<dbReference type="PROSITE" id="PS51017">
    <property type="entry name" value="CCT"/>
    <property type="match status" value="1"/>
</dbReference>
<reference evidence="11" key="1">
    <citation type="journal article" date="2013" name="Nature">
        <title>Draft genome of the wheat A-genome progenitor Triticum urartu.</title>
        <authorList>
            <person name="Ling H.Q."/>
            <person name="Zhao S."/>
            <person name="Liu D."/>
            <person name="Wang J."/>
            <person name="Sun H."/>
            <person name="Zhang C."/>
            <person name="Fan H."/>
            <person name="Li D."/>
            <person name="Dong L."/>
            <person name="Tao Y."/>
            <person name="Gao C."/>
            <person name="Wu H."/>
            <person name="Li Y."/>
            <person name="Cui Y."/>
            <person name="Guo X."/>
            <person name="Zheng S."/>
            <person name="Wang B."/>
            <person name="Yu K."/>
            <person name="Liang Q."/>
            <person name="Yang W."/>
            <person name="Lou X."/>
            <person name="Chen J."/>
            <person name="Feng M."/>
            <person name="Jian J."/>
            <person name="Zhang X."/>
            <person name="Luo G."/>
            <person name="Jiang Y."/>
            <person name="Liu J."/>
            <person name="Wang Z."/>
            <person name="Sha Y."/>
            <person name="Zhang B."/>
            <person name="Wu H."/>
            <person name="Tang D."/>
            <person name="Shen Q."/>
            <person name="Xue P."/>
            <person name="Zou S."/>
            <person name="Wang X."/>
            <person name="Liu X."/>
            <person name="Wang F."/>
            <person name="Yang Y."/>
            <person name="An X."/>
            <person name="Dong Z."/>
            <person name="Zhang K."/>
            <person name="Zhang X."/>
            <person name="Luo M.C."/>
            <person name="Dvorak J."/>
            <person name="Tong Y."/>
            <person name="Wang J."/>
            <person name="Yang H."/>
            <person name="Li Z."/>
            <person name="Wang D."/>
            <person name="Zhang A."/>
            <person name="Wang J."/>
        </authorList>
    </citation>
    <scope>NUCLEOTIDE SEQUENCE</scope>
</reference>
<feature type="region of interest" description="Disordered" evidence="10">
    <location>
        <begin position="169"/>
        <end position="189"/>
    </location>
</feature>
<evidence type="ECO:0000256" key="2">
    <source>
        <dbReference type="ARBA" id="ARBA00010024"/>
    </source>
</evidence>
<comment type="similarity">
    <text evidence="2">Belongs to the CONSTANS family.</text>
</comment>
<evidence type="ECO:0000256" key="3">
    <source>
        <dbReference type="ARBA" id="ARBA00022723"/>
    </source>
</evidence>
<dbReference type="Pfam" id="PF06203">
    <property type="entry name" value="CCT"/>
    <property type="match status" value="1"/>
</dbReference>
<dbReference type="GO" id="GO:0006355">
    <property type="term" value="P:regulation of DNA-templated transcription"/>
    <property type="evidence" value="ECO:0007669"/>
    <property type="project" value="UniProtKB-ARBA"/>
</dbReference>
<protein>
    <submittedName>
        <fullName evidence="11">Zinc finger protein CONSTANS-LIKE 13</fullName>
    </submittedName>
</protein>
<sequence length="675" mass="75274">MGRPHLGHYAARRGMPPGADAVSLLPSTKTMRSPESKHHQRGDFRRSMGRDTLNHQVDLNTHQSRLGMRLPRPWPDEKLEALKLHRRNRQRPVPELVRSEHDEEVLRVILVNRETMTRNVEPLRDGNGRIHTGDRRPWSPNICNHDQLQPALEIIHPLRARQDAYLRRRGSGRVGGHDGRETGRNWRGRHPRCVLPRLHQQTPHPGQQRQQRPYPGDLGNHHATKLVCRDGAARPLALGGNMTRKPTRNAHGVARAILLSVTILKTSETETPEGAAPTKLFSTSPSFPPVVHHMDMGQDERQDPELPAMEKELSADAVACDYCSGPQAVVYCRADSARLCLPCDRHVHAANAVCSRHLRAPLCAACRATGAVFRHGGPEFLCSNCDFGRSRDGELPLHDRCTVQGYTGRPSAHDLAALLGVPDLDKPSAGKADDGWWAIWEEPQVFSLEDLIVPTTSCHSFQPLVTPSSPKIQNSPDGKTNDEVIRQLRELAEVDMGGGQITPREEAEQAAHQLPSWTESQHTTGNGDFGTDNSHEVATMPTPGYENGGWNNNDYHALKDDCKTEYEQEQAPANSAEACLSLFVQMSELCPSMSNGGMMDDSQQANPGIGMPMQAFPKRSGFDVVAGPDRDIVISRYKEKRRTRRFDKQVRYESRKARADSRLRIKGRFAKANQS</sequence>
<evidence type="ECO:0000256" key="9">
    <source>
        <dbReference type="PROSITE-ProRule" id="PRU00357"/>
    </source>
</evidence>
<dbReference type="AlphaFoldDB" id="M7ZZP5"/>
<dbReference type="InterPro" id="IPR000315">
    <property type="entry name" value="Znf_B-box"/>
</dbReference>
<dbReference type="InterPro" id="IPR049808">
    <property type="entry name" value="CONSTANS-like_Bbox1"/>
</dbReference>
<evidence type="ECO:0000256" key="8">
    <source>
        <dbReference type="PROSITE-ProRule" id="PRU00024"/>
    </source>
</evidence>
<dbReference type="SMART" id="SM00336">
    <property type="entry name" value="BBOX"/>
    <property type="match status" value="1"/>
</dbReference>
<dbReference type="GO" id="GO:0005634">
    <property type="term" value="C:nucleus"/>
    <property type="evidence" value="ECO:0007669"/>
    <property type="project" value="UniProtKB-SubCell"/>
</dbReference>
<feature type="compositionally biased region" description="Basic and acidic residues" evidence="10">
    <location>
        <begin position="175"/>
        <end position="184"/>
    </location>
</feature>
<dbReference type="EMBL" id="KD043468">
    <property type="protein sequence ID" value="EMS65502.1"/>
    <property type="molecule type" value="Genomic_DNA"/>
</dbReference>
<keyword evidence="6" id="KW-0862">Zinc</keyword>
<organism evidence="11">
    <name type="scientific">Triticum urartu</name>
    <name type="common">Red wild einkorn</name>
    <name type="synonym">Crithodium urartu</name>
    <dbReference type="NCBI Taxonomy" id="4572"/>
    <lineage>
        <taxon>Eukaryota</taxon>
        <taxon>Viridiplantae</taxon>
        <taxon>Streptophyta</taxon>
        <taxon>Embryophyta</taxon>
        <taxon>Tracheophyta</taxon>
        <taxon>Spermatophyta</taxon>
        <taxon>Magnoliopsida</taxon>
        <taxon>Liliopsida</taxon>
        <taxon>Poales</taxon>
        <taxon>Poaceae</taxon>
        <taxon>BOP clade</taxon>
        <taxon>Pooideae</taxon>
        <taxon>Triticodae</taxon>
        <taxon>Triticeae</taxon>
        <taxon>Triticinae</taxon>
        <taxon>Triticum</taxon>
    </lineage>
</organism>
<keyword evidence="7 9" id="KW-0539">Nucleus</keyword>
<accession>M7ZZP5</accession>
<evidence type="ECO:0000313" key="11">
    <source>
        <dbReference type="EMBL" id="EMS65502.1"/>
    </source>
</evidence>
<dbReference type="InterPro" id="IPR010402">
    <property type="entry name" value="CCT_domain"/>
</dbReference>
<evidence type="ECO:0000256" key="5">
    <source>
        <dbReference type="ARBA" id="ARBA00022771"/>
    </source>
</evidence>
<dbReference type="PANTHER" id="PTHR31717">
    <property type="entry name" value="ZINC FINGER PROTEIN CONSTANS-LIKE 10"/>
    <property type="match status" value="1"/>
</dbReference>
<feature type="compositionally biased region" description="Basic and acidic residues" evidence="10">
    <location>
        <begin position="32"/>
        <end position="51"/>
    </location>
</feature>
<dbReference type="GO" id="GO:0008270">
    <property type="term" value="F:zinc ion binding"/>
    <property type="evidence" value="ECO:0007669"/>
    <property type="project" value="UniProtKB-KW"/>
</dbReference>
<evidence type="ECO:0000256" key="10">
    <source>
        <dbReference type="SAM" id="MobiDB-lite"/>
    </source>
</evidence>
<feature type="region of interest" description="Disordered" evidence="10">
    <location>
        <begin position="1"/>
        <end position="51"/>
    </location>
</feature>
<keyword evidence="3" id="KW-0479">Metal-binding</keyword>
<evidence type="ECO:0000256" key="6">
    <source>
        <dbReference type="ARBA" id="ARBA00022833"/>
    </source>
</evidence>
<dbReference type="eggNOG" id="ENOG502QVV7">
    <property type="taxonomic scope" value="Eukaryota"/>
</dbReference>
<comment type="subcellular location">
    <subcellularLocation>
        <location evidence="1 9">Nucleus</location>
    </subcellularLocation>
</comment>
<evidence type="ECO:0000256" key="4">
    <source>
        <dbReference type="ARBA" id="ARBA00022737"/>
    </source>
</evidence>
<evidence type="ECO:0000256" key="7">
    <source>
        <dbReference type="ARBA" id="ARBA00023242"/>
    </source>
</evidence>
<evidence type="ECO:0000256" key="1">
    <source>
        <dbReference type="ARBA" id="ARBA00004123"/>
    </source>
</evidence>
<dbReference type="PANTHER" id="PTHR31717:SF10">
    <property type="entry name" value="CCT MOTIF FAMILY PROTEIN, EXPRESSED"/>
    <property type="match status" value="1"/>
</dbReference>
<dbReference type="CDD" id="cd19821">
    <property type="entry name" value="Bbox1_BBX-like"/>
    <property type="match status" value="1"/>
</dbReference>
<proteinExistence type="inferred from homology"/>
<dbReference type="PROSITE" id="PS50119">
    <property type="entry name" value="ZF_BBOX"/>
    <property type="match status" value="1"/>
</dbReference>
<keyword evidence="5 8" id="KW-0863">Zinc-finger</keyword>
<gene>
    <name evidence="11" type="ORF">TRIUR3_28308</name>
</gene>
<keyword evidence="4" id="KW-0677">Repeat</keyword>
<name>M7ZZP5_TRIUA</name>